<feature type="compositionally biased region" description="Low complexity" evidence="1">
    <location>
        <begin position="1"/>
        <end position="29"/>
    </location>
</feature>
<reference evidence="2" key="3">
    <citation type="submission" date="2015-04" db="UniProtKB">
        <authorList>
            <consortium name="EnsemblPlants"/>
        </authorList>
    </citation>
    <scope>IDENTIFICATION</scope>
</reference>
<keyword evidence="3" id="KW-1185">Reference proteome</keyword>
<evidence type="ECO:0000256" key="1">
    <source>
        <dbReference type="SAM" id="MobiDB-lite"/>
    </source>
</evidence>
<dbReference type="EnsemblPlants" id="LPERR03G03320.1">
    <property type="protein sequence ID" value="LPERR03G03320.1"/>
    <property type="gene ID" value="LPERR03G03320"/>
</dbReference>
<dbReference type="AlphaFoldDB" id="A0A0D9VPI8"/>
<protein>
    <submittedName>
        <fullName evidence="2">Uncharacterized protein</fullName>
    </submittedName>
</protein>
<evidence type="ECO:0000313" key="3">
    <source>
        <dbReference type="Proteomes" id="UP000032180"/>
    </source>
</evidence>
<evidence type="ECO:0000313" key="2">
    <source>
        <dbReference type="EnsemblPlants" id="LPERR03G03320.1"/>
    </source>
</evidence>
<dbReference type="HOGENOM" id="CLU_2362756_0_0_1"/>
<sequence>MTPTSTGTSSFRRRSLSSSPRIASSQRTSGVRSACSRAAGGCTTRSTGRSHTSCCSAVRSTTSSSRRRQPRPRRRCCPSDRLAGDGGDQGLEYAKP</sequence>
<reference evidence="2 3" key="1">
    <citation type="submission" date="2012-08" db="EMBL/GenBank/DDBJ databases">
        <title>Oryza genome evolution.</title>
        <authorList>
            <person name="Wing R.A."/>
        </authorList>
    </citation>
    <scope>NUCLEOTIDE SEQUENCE</scope>
</reference>
<feature type="region of interest" description="Disordered" evidence="1">
    <location>
        <begin position="1"/>
        <end position="96"/>
    </location>
</feature>
<name>A0A0D9VPI8_9ORYZ</name>
<proteinExistence type="predicted"/>
<organism evidence="2 3">
    <name type="scientific">Leersia perrieri</name>
    <dbReference type="NCBI Taxonomy" id="77586"/>
    <lineage>
        <taxon>Eukaryota</taxon>
        <taxon>Viridiplantae</taxon>
        <taxon>Streptophyta</taxon>
        <taxon>Embryophyta</taxon>
        <taxon>Tracheophyta</taxon>
        <taxon>Spermatophyta</taxon>
        <taxon>Magnoliopsida</taxon>
        <taxon>Liliopsida</taxon>
        <taxon>Poales</taxon>
        <taxon>Poaceae</taxon>
        <taxon>BOP clade</taxon>
        <taxon>Oryzoideae</taxon>
        <taxon>Oryzeae</taxon>
        <taxon>Oryzinae</taxon>
        <taxon>Leersia</taxon>
    </lineage>
</organism>
<accession>A0A0D9VPI8</accession>
<reference evidence="3" key="2">
    <citation type="submission" date="2013-12" db="EMBL/GenBank/DDBJ databases">
        <authorList>
            <person name="Yu Y."/>
            <person name="Lee S."/>
            <person name="de Baynast K."/>
            <person name="Wissotski M."/>
            <person name="Liu L."/>
            <person name="Talag J."/>
            <person name="Goicoechea J."/>
            <person name="Angelova A."/>
            <person name="Jetty R."/>
            <person name="Kudrna D."/>
            <person name="Golser W."/>
            <person name="Rivera L."/>
            <person name="Zhang J."/>
            <person name="Wing R."/>
        </authorList>
    </citation>
    <scope>NUCLEOTIDE SEQUENCE</scope>
</reference>
<feature type="compositionally biased region" description="Low complexity" evidence="1">
    <location>
        <begin position="52"/>
        <end position="64"/>
    </location>
</feature>
<dbReference type="Proteomes" id="UP000032180">
    <property type="component" value="Chromosome 3"/>
</dbReference>
<dbReference type="Gramene" id="LPERR03G03320.1">
    <property type="protein sequence ID" value="LPERR03G03320.1"/>
    <property type="gene ID" value="LPERR03G03320"/>
</dbReference>
<feature type="compositionally biased region" description="Basic residues" evidence="1">
    <location>
        <begin position="65"/>
        <end position="76"/>
    </location>
</feature>